<dbReference type="GO" id="GO:0016787">
    <property type="term" value="F:hydrolase activity"/>
    <property type="evidence" value="ECO:0007669"/>
    <property type="project" value="UniProtKB-KW"/>
</dbReference>
<keyword evidence="1" id="KW-0732">Signal</keyword>
<feature type="domain" description="M23ase beta-sheet core" evidence="2">
    <location>
        <begin position="140"/>
        <end position="175"/>
    </location>
</feature>
<dbReference type="RefSeq" id="WP_379663868.1">
    <property type="nucleotide sequence ID" value="NZ_JBHUDG010000048.1"/>
</dbReference>
<name>A0ABW4IFH1_9SPHI</name>
<accession>A0ABW4IFH1</accession>
<evidence type="ECO:0000259" key="2">
    <source>
        <dbReference type="Pfam" id="PF01551"/>
    </source>
</evidence>
<dbReference type="PANTHER" id="PTHR21666">
    <property type="entry name" value="PEPTIDASE-RELATED"/>
    <property type="match status" value="1"/>
</dbReference>
<feature type="chain" id="PRO_5045536702" evidence="1">
    <location>
        <begin position="19"/>
        <end position="567"/>
    </location>
</feature>
<evidence type="ECO:0000313" key="4">
    <source>
        <dbReference type="Proteomes" id="UP001597118"/>
    </source>
</evidence>
<dbReference type="Gene3D" id="2.70.70.10">
    <property type="entry name" value="Glucose Permease (Domain IIA)"/>
    <property type="match status" value="1"/>
</dbReference>
<dbReference type="Pfam" id="PF01551">
    <property type="entry name" value="Peptidase_M23"/>
    <property type="match status" value="2"/>
</dbReference>
<dbReference type="InterPro" id="IPR050570">
    <property type="entry name" value="Cell_wall_metabolism_enzyme"/>
</dbReference>
<keyword evidence="4" id="KW-1185">Reference proteome</keyword>
<feature type="signal peptide" evidence="1">
    <location>
        <begin position="1"/>
        <end position="18"/>
    </location>
</feature>
<feature type="domain" description="M23ase beta-sheet core" evidence="2">
    <location>
        <begin position="53"/>
        <end position="110"/>
    </location>
</feature>
<dbReference type="PANTHER" id="PTHR21666:SF285">
    <property type="entry name" value="M23 FAMILY METALLOPEPTIDASE"/>
    <property type="match status" value="1"/>
</dbReference>
<dbReference type="InterPro" id="IPR016047">
    <property type="entry name" value="M23ase_b-sheet_dom"/>
</dbReference>
<dbReference type="EC" id="3.4.24.-" evidence="3"/>
<evidence type="ECO:0000256" key="1">
    <source>
        <dbReference type="SAM" id="SignalP"/>
    </source>
</evidence>
<sequence>MIRKIVLSFLVLTQFAFAQEFDLTKVSKNYYLNPLDIKLNLAGSFGEIRSNHFHSGLDFKTNQREGYPVYAAADGYISRIRIQIGGFGNALYINHPNGTTTVYAHLQKFSPNIALFAKNRQYAAQSFTLDLPLTPIEIPVKKGDIIAYSGNTGSSGGPHLHFEIRNTKTEQTINPLIFGIDVEDHIKPTIAALFLYTFNNDPFSESTKKQQIPITGSNGTYRLTQNTPLIVNGRFGFGVSAYDLFSGNANKNGLYSTTVLLDDAIIFETVIDQLYFEHTRSVNAFIDYPAKLTTGRVIEKGFALPGAKTSFYKTMKNYGIIETTDTNIHDIKYILRDYKGNQSVLNFKIKSNGNDLPKKAPIKGKYFNYLNDNRFANDEVIAIFPKGIFYDDLDFIYSNSPPSGSALSRIHHIHNKLTPIHEGFELQIKVNPEYLALKDKLVIVNENGASQGGEFYNGYIRAFPRVLGKFYLRADTIAPVITPLNISNNANLASAGRISLKMSDNLSGIKSFNGYIDGNWVLMEYEPRNGTVWHNFEKDLKKGNHVFKFTVADAKNNIRTVEYNFIK</sequence>
<dbReference type="CDD" id="cd12797">
    <property type="entry name" value="M23_peptidase"/>
    <property type="match status" value="1"/>
</dbReference>
<organism evidence="3 4">
    <name type="scientific">Pseudopedobacter beijingensis</name>
    <dbReference type="NCBI Taxonomy" id="1207056"/>
    <lineage>
        <taxon>Bacteria</taxon>
        <taxon>Pseudomonadati</taxon>
        <taxon>Bacteroidota</taxon>
        <taxon>Sphingobacteriia</taxon>
        <taxon>Sphingobacteriales</taxon>
        <taxon>Sphingobacteriaceae</taxon>
        <taxon>Pseudopedobacter</taxon>
    </lineage>
</organism>
<dbReference type="SUPFAM" id="SSF51261">
    <property type="entry name" value="Duplicated hybrid motif"/>
    <property type="match status" value="1"/>
</dbReference>
<dbReference type="InterPro" id="IPR011055">
    <property type="entry name" value="Dup_hybrid_motif"/>
</dbReference>
<proteinExistence type="predicted"/>
<comment type="caution">
    <text evidence="3">The sequence shown here is derived from an EMBL/GenBank/DDBJ whole genome shotgun (WGS) entry which is preliminary data.</text>
</comment>
<protein>
    <submittedName>
        <fullName evidence="3">M23 family metallopeptidase</fullName>
        <ecNumber evidence="3">3.4.24.-</ecNumber>
    </submittedName>
</protein>
<evidence type="ECO:0000313" key="3">
    <source>
        <dbReference type="EMBL" id="MFD1631500.1"/>
    </source>
</evidence>
<dbReference type="Proteomes" id="UP001597118">
    <property type="component" value="Unassembled WGS sequence"/>
</dbReference>
<keyword evidence="3" id="KW-0378">Hydrolase</keyword>
<dbReference type="EMBL" id="JBHUDG010000048">
    <property type="protein sequence ID" value="MFD1631500.1"/>
    <property type="molecule type" value="Genomic_DNA"/>
</dbReference>
<reference evidence="4" key="1">
    <citation type="journal article" date="2019" name="Int. J. Syst. Evol. Microbiol.">
        <title>The Global Catalogue of Microorganisms (GCM) 10K type strain sequencing project: providing services to taxonomists for standard genome sequencing and annotation.</title>
        <authorList>
            <consortium name="The Broad Institute Genomics Platform"/>
            <consortium name="The Broad Institute Genome Sequencing Center for Infectious Disease"/>
            <person name="Wu L."/>
            <person name="Ma J."/>
        </authorList>
    </citation>
    <scope>NUCLEOTIDE SEQUENCE [LARGE SCALE GENOMIC DNA]</scope>
    <source>
        <strain evidence="4">CCUG 53762</strain>
    </source>
</reference>
<gene>
    <name evidence="3" type="ORF">ACFSAH_16620</name>
</gene>